<dbReference type="InterPro" id="IPR020846">
    <property type="entry name" value="MFS_dom"/>
</dbReference>
<evidence type="ECO:0000313" key="10">
    <source>
        <dbReference type="EMBL" id="GAM59204.1"/>
    </source>
</evidence>
<protein>
    <recommendedName>
        <fullName evidence="8">Bcr/CflA family efflux transporter</fullName>
    </recommendedName>
</protein>
<dbReference type="InterPro" id="IPR011701">
    <property type="entry name" value="MFS"/>
</dbReference>
<evidence type="ECO:0000256" key="6">
    <source>
        <dbReference type="ARBA" id="ARBA00022989"/>
    </source>
</evidence>
<dbReference type="InterPro" id="IPR004812">
    <property type="entry name" value="Efflux_drug-R_Bcr/CmlA"/>
</dbReference>
<dbReference type="RefSeq" id="WP_261836356.1">
    <property type="nucleotide sequence ID" value="NZ_AP024882.1"/>
</dbReference>
<sequence>MSRKAPLYLFLLLIVVSPMGIDIYLPALPQMAENLSTPMANIQITITIFLAALGLGQLLAGPLADRYGRKPLILSGLALYILGSVVGSLALQIEILWFARVLQGLGTCAVSVGVMSGVRDSYSTEKTASIYSYINGVICVIPALAPLVGGWLSETWSWRATFYFMAGYALLVTFIATLKLPETRPSNTIASDKLINWEQYKPILQNSTFRFNAGLVMLAMAIIIAFVSVAPVRLMVELGMSPTAFSLWFGSNAIINILASFVAPIVINRIGQSNSLKLAIAMCTTAAILIVALQNVHHPFAFMGPVFIASTGFCFTLAICSSSALAPFSERAGTAASLLGFFQMAGASTLVGLVNLLPMGSLQVMAFIMALPLVWYGVSKLITKPKLCEN</sequence>
<keyword evidence="8" id="KW-0997">Cell inner membrane</keyword>
<dbReference type="AlphaFoldDB" id="A0A0B8P8E8"/>
<dbReference type="GO" id="GO:1990961">
    <property type="term" value="P:xenobiotic detoxification by transmembrane export across the plasma membrane"/>
    <property type="evidence" value="ECO:0007669"/>
    <property type="project" value="InterPro"/>
</dbReference>
<feature type="transmembrane region" description="Helical" evidence="8">
    <location>
        <begin position="72"/>
        <end position="91"/>
    </location>
</feature>
<name>A0A0B8P8E8_9VIBR</name>
<reference evidence="10 11" key="2">
    <citation type="submission" date="2015-01" db="EMBL/GenBank/DDBJ databases">
        <authorList>
            <consortium name="NBRP consortium"/>
            <person name="Sawabe T."/>
            <person name="Meirelles P."/>
            <person name="Feng G."/>
            <person name="Sayaka M."/>
            <person name="Hattori M."/>
            <person name="Ohkuma M."/>
        </authorList>
    </citation>
    <scope>NUCLEOTIDE SEQUENCE [LARGE SCALE GENOMIC DNA]</scope>
    <source>
        <strain evidence="11">JCM 19231</strain>
    </source>
</reference>
<evidence type="ECO:0000256" key="1">
    <source>
        <dbReference type="ARBA" id="ARBA00004651"/>
    </source>
</evidence>
<comment type="subcellular location">
    <subcellularLocation>
        <location evidence="8">Cell inner membrane</location>
        <topology evidence="8">Multi-pass membrane protein</topology>
    </subcellularLocation>
    <subcellularLocation>
        <location evidence="1">Cell membrane</location>
        <topology evidence="1">Multi-pass membrane protein</topology>
    </subcellularLocation>
</comment>
<feature type="transmembrane region" description="Helical" evidence="8">
    <location>
        <begin position="130"/>
        <end position="152"/>
    </location>
</feature>
<evidence type="ECO:0000259" key="9">
    <source>
        <dbReference type="PROSITE" id="PS50850"/>
    </source>
</evidence>
<evidence type="ECO:0000313" key="11">
    <source>
        <dbReference type="Proteomes" id="UP000031671"/>
    </source>
</evidence>
<dbReference type="InterPro" id="IPR005829">
    <property type="entry name" value="Sugar_transporter_CS"/>
</dbReference>
<feature type="transmembrane region" description="Helical" evidence="8">
    <location>
        <begin position="39"/>
        <end position="60"/>
    </location>
</feature>
<evidence type="ECO:0000256" key="2">
    <source>
        <dbReference type="ARBA" id="ARBA00006236"/>
    </source>
</evidence>
<feature type="transmembrane region" description="Helical" evidence="8">
    <location>
        <begin position="97"/>
        <end position="118"/>
    </location>
</feature>
<proteinExistence type="inferred from homology"/>
<dbReference type="PROSITE" id="PS50850">
    <property type="entry name" value="MFS"/>
    <property type="match status" value="1"/>
</dbReference>
<keyword evidence="3 8" id="KW-0813">Transport</keyword>
<evidence type="ECO:0000256" key="8">
    <source>
        <dbReference type="RuleBase" id="RU365088"/>
    </source>
</evidence>
<dbReference type="SUPFAM" id="SSF103473">
    <property type="entry name" value="MFS general substrate transporter"/>
    <property type="match status" value="1"/>
</dbReference>
<dbReference type="GO" id="GO:0042910">
    <property type="term" value="F:xenobiotic transmembrane transporter activity"/>
    <property type="evidence" value="ECO:0007669"/>
    <property type="project" value="InterPro"/>
</dbReference>
<evidence type="ECO:0000256" key="4">
    <source>
        <dbReference type="ARBA" id="ARBA00022475"/>
    </source>
</evidence>
<dbReference type="InterPro" id="IPR036259">
    <property type="entry name" value="MFS_trans_sf"/>
</dbReference>
<keyword evidence="7 8" id="KW-0472">Membrane</keyword>
<evidence type="ECO:0000256" key="7">
    <source>
        <dbReference type="ARBA" id="ARBA00023136"/>
    </source>
</evidence>
<comment type="caution">
    <text evidence="10">The sequence shown here is derived from an EMBL/GenBank/DDBJ whole genome shotgun (WGS) entry which is preliminary data.</text>
</comment>
<feature type="transmembrane region" description="Helical" evidence="8">
    <location>
        <begin position="211"/>
        <end position="232"/>
    </location>
</feature>
<keyword evidence="4" id="KW-1003">Cell membrane</keyword>
<dbReference type="Pfam" id="PF07690">
    <property type="entry name" value="MFS_1"/>
    <property type="match status" value="1"/>
</dbReference>
<comment type="similarity">
    <text evidence="2 8">Belongs to the major facilitator superfamily. Bcr/CmlA family.</text>
</comment>
<dbReference type="Proteomes" id="UP000031671">
    <property type="component" value="Unassembled WGS sequence"/>
</dbReference>
<dbReference type="CDD" id="cd17320">
    <property type="entry name" value="MFS_MdfA_MDR_like"/>
    <property type="match status" value="1"/>
</dbReference>
<dbReference type="PROSITE" id="PS00216">
    <property type="entry name" value="SUGAR_TRANSPORT_1"/>
    <property type="match status" value="1"/>
</dbReference>
<evidence type="ECO:0000256" key="5">
    <source>
        <dbReference type="ARBA" id="ARBA00022692"/>
    </source>
</evidence>
<feature type="transmembrane region" description="Helical" evidence="8">
    <location>
        <begin position="332"/>
        <end position="354"/>
    </location>
</feature>
<keyword evidence="11" id="KW-1185">Reference proteome</keyword>
<evidence type="ECO:0000256" key="3">
    <source>
        <dbReference type="ARBA" id="ARBA00022448"/>
    </source>
</evidence>
<dbReference type="PANTHER" id="PTHR42718:SF9">
    <property type="entry name" value="MAJOR FACILITATOR SUPERFAMILY MULTIDRUG TRANSPORTER MFSC"/>
    <property type="match status" value="1"/>
</dbReference>
<keyword evidence="5 8" id="KW-0812">Transmembrane</keyword>
<organism evidence="10 11">
    <name type="scientific">Vibrio ishigakensis</name>
    <dbReference type="NCBI Taxonomy" id="1481914"/>
    <lineage>
        <taxon>Bacteria</taxon>
        <taxon>Pseudomonadati</taxon>
        <taxon>Pseudomonadota</taxon>
        <taxon>Gammaproteobacteria</taxon>
        <taxon>Vibrionales</taxon>
        <taxon>Vibrionaceae</taxon>
        <taxon>Vibrio</taxon>
    </lineage>
</organism>
<reference evidence="10 11" key="1">
    <citation type="submission" date="2015-01" db="EMBL/GenBank/DDBJ databases">
        <title>Vibrio sp. C1 JCM 19231 whole genome shotgun sequence.</title>
        <authorList>
            <person name="Sawabe T."/>
            <person name="Meirelles P."/>
            <person name="Feng G."/>
            <person name="Sayaka M."/>
            <person name="Hattori M."/>
            <person name="Ohkuma M."/>
        </authorList>
    </citation>
    <scope>NUCLEOTIDE SEQUENCE [LARGE SCALE GENOMIC DNA]</scope>
    <source>
        <strain evidence="11">JCM 19231</strain>
    </source>
</reference>
<gene>
    <name evidence="10" type="ORF">JCM19231_4259</name>
</gene>
<dbReference type="EMBL" id="BBRZ01000131">
    <property type="protein sequence ID" value="GAM59204.1"/>
    <property type="molecule type" value="Genomic_DNA"/>
</dbReference>
<dbReference type="NCBIfam" id="TIGR00710">
    <property type="entry name" value="efflux_Bcr_CflA"/>
    <property type="match status" value="1"/>
</dbReference>
<dbReference type="GO" id="GO:0005886">
    <property type="term" value="C:plasma membrane"/>
    <property type="evidence" value="ECO:0007669"/>
    <property type="project" value="UniProtKB-SubCell"/>
</dbReference>
<feature type="transmembrane region" description="Helical" evidence="8">
    <location>
        <begin position="302"/>
        <end position="320"/>
    </location>
</feature>
<accession>A0A0B8P8E8</accession>
<feature type="transmembrane region" description="Helical" evidence="8">
    <location>
        <begin position="244"/>
        <end position="266"/>
    </location>
</feature>
<feature type="domain" description="Major facilitator superfamily (MFS) profile" evidence="9">
    <location>
        <begin position="6"/>
        <end position="384"/>
    </location>
</feature>
<feature type="transmembrane region" description="Helical" evidence="8">
    <location>
        <begin position="360"/>
        <end position="378"/>
    </location>
</feature>
<feature type="transmembrane region" description="Helical" evidence="8">
    <location>
        <begin position="158"/>
        <end position="178"/>
    </location>
</feature>
<feature type="transmembrane region" description="Helical" evidence="8">
    <location>
        <begin position="7"/>
        <end position="27"/>
    </location>
</feature>
<feature type="transmembrane region" description="Helical" evidence="8">
    <location>
        <begin position="278"/>
        <end position="296"/>
    </location>
</feature>
<dbReference type="PANTHER" id="PTHR42718">
    <property type="entry name" value="MAJOR FACILITATOR SUPERFAMILY MULTIDRUG TRANSPORTER MFSC"/>
    <property type="match status" value="1"/>
</dbReference>
<dbReference type="Gene3D" id="1.20.1720.10">
    <property type="entry name" value="Multidrug resistance protein D"/>
    <property type="match status" value="1"/>
</dbReference>
<keyword evidence="6 8" id="KW-1133">Transmembrane helix</keyword>